<feature type="compositionally biased region" description="Basic and acidic residues" evidence="1">
    <location>
        <begin position="21"/>
        <end position="56"/>
    </location>
</feature>
<proteinExistence type="predicted"/>
<gene>
    <name evidence="2" type="ORF">JG687_00015125</name>
</gene>
<feature type="compositionally biased region" description="Basic and acidic residues" evidence="1">
    <location>
        <begin position="137"/>
        <end position="156"/>
    </location>
</feature>
<sequence length="242" mass="28202">MGRRGVQQLTAEQWQEALEQQIREKEQQRRRIDGGNDEEERRSHSAPRQQDERDGELIPSVAELERAATTSMCGREMDWNPMAGRRRCFQQQQSREDYLKGLQEQIEEKKRFAQEEQEKKQLRRHRVLRNEDDDDDAATRQECCKDEDERSQSKDMETEENVILDAALQDRVEDEKPTASSNQNEDKSWQAPALKTEVAADPVAITKIVDFCEELKKQNEDKPMKKLFRLVLDDGIPCGVVA</sequence>
<feature type="compositionally biased region" description="Basic and acidic residues" evidence="1">
    <location>
        <begin position="110"/>
        <end position="120"/>
    </location>
</feature>
<dbReference type="OrthoDB" id="122103at2759"/>
<feature type="region of interest" description="Disordered" evidence="1">
    <location>
        <begin position="110"/>
        <end position="192"/>
    </location>
</feature>
<organism evidence="2 3">
    <name type="scientific">Phytophthora cactorum</name>
    <dbReference type="NCBI Taxonomy" id="29920"/>
    <lineage>
        <taxon>Eukaryota</taxon>
        <taxon>Sar</taxon>
        <taxon>Stramenopiles</taxon>
        <taxon>Oomycota</taxon>
        <taxon>Peronosporomycetes</taxon>
        <taxon>Peronosporales</taxon>
        <taxon>Peronosporaceae</taxon>
        <taxon>Phytophthora</taxon>
    </lineage>
</organism>
<comment type="caution">
    <text evidence="2">The sequence shown here is derived from an EMBL/GenBank/DDBJ whole genome shotgun (WGS) entry which is preliminary data.</text>
</comment>
<reference evidence="2" key="1">
    <citation type="submission" date="2021-01" db="EMBL/GenBank/DDBJ databases">
        <title>Phytophthora aleatoria, a newly-described species from Pinus radiata is distinct from Phytophthora cactorum isolates based on comparative genomics.</title>
        <authorList>
            <person name="Mcdougal R."/>
            <person name="Panda P."/>
            <person name="Williams N."/>
            <person name="Studholme D.J."/>
        </authorList>
    </citation>
    <scope>NUCLEOTIDE SEQUENCE</scope>
    <source>
        <strain evidence="2">NZFS 3830</strain>
    </source>
</reference>
<accession>A0A8T1TXM6</accession>
<evidence type="ECO:0000313" key="3">
    <source>
        <dbReference type="Proteomes" id="UP000688947"/>
    </source>
</evidence>
<evidence type="ECO:0000313" key="2">
    <source>
        <dbReference type="EMBL" id="KAG6949034.1"/>
    </source>
</evidence>
<feature type="compositionally biased region" description="Basic and acidic residues" evidence="1">
    <location>
        <begin position="168"/>
        <end position="177"/>
    </location>
</feature>
<dbReference type="Proteomes" id="UP000688947">
    <property type="component" value="Unassembled WGS sequence"/>
</dbReference>
<dbReference type="AlphaFoldDB" id="A0A8T1TXM6"/>
<dbReference type="EMBL" id="JAENGZ010001303">
    <property type="protein sequence ID" value="KAG6949034.1"/>
    <property type="molecule type" value="Genomic_DNA"/>
</dbReference>
<protein>
    <submittedName>
        <fullName evidence="2">Uncharacterized protein</fullName>
    </submittedName>
</protein>
<name>A0A8T1TXM6_9STRA</name>
<feature type="region of interest" description="Disordered" evidence="1">
    <location>
        <begin position="18"/>
        <end position="60"/>
    </location>
</feature>
<dbReference type="VEuPathDB" id="FungiDB:PC110_g18451"/>
<evidence type="ECO:0000256" key="1">
    <source>
        <dbReference type="SAM" id="MobiDB-lite"/>
    </source>
</evidence>